<comment type="caution">
    <text evidence="2">The sequence shown here is derived from an EMBL/GenBank/DDBJ whole genome shotgun (WGS) entry which is preliminary data.</text>
</comment>
<reference evidence="2" key="1">
    <citation type="submission" date="2021-02" db="EMBL/GenBank/DDBJ databases">
        <authorList>
            <person name="Dougan E. K."/>
            <person name="Rhodes N."/>
            <person name="Thang M."/>
            <person name="Chan C."/>
        </authorList>
    </citation>
    <scope>NUCLEOTIDE SEQUENCE</scope>
</reference>
<protein>
    <submittedName>
        <fullName evidence="2">Uncharacterized protein</fullName>
    </submittedName>
</protein>
<dbReference type="AlphaFoldDB" id="A0A813LSY8"/>
<dbReference type="EMBL" id="CAJNNW010037511">
    <property type="protein sequence ID" value="CAE8742524.1"/>
    <property type="molecule type" value="Genomic_DNA"/>
</dbReference>
<evidence type="ECO:0000256" key="1">
    <source>
        <dbReference type="SAM" id="MobiDB-lite"/>
    </source>
</evidence>
<gene>
    <name evidence="2" type="ORF">PGLA2088_LOCUS51009</name>
</gene>
<feature type="compositionally biased region" description="Low complexity" evidence="1">
    <location>
        <begin position="58"/>
        <end position="80"/>
    </location>
</feature>
<evidence type="ECO:0000313" key="3">
    <source>
        <dbReference type="Proteomes" id="UP000626109"/>
    </source>
</evidence>
<dbReference type="Proteomes" id="UP000626109">
    <property type="component" value="Unassembled WGS sequence"/>
</dbReference>
<feature type="region of interest" description="Disordered" evidence="1">
    <location>
        <begin position="48"/>
        <end position="106"/>
    </location>
</feature>
<evidence type="ECO:0000313" key="2">
    <source>
        <dbReference type="EMBL" id="CAE8742524.1"/>
    </source>
</evidence>
<sequence length="106" mass="11605">MRAVRTAIRITARTLGTSQIISMIIYHPGSGVPGSGAQGALGGDWVEEYSSQQQHQSTTTTTTTRATTTTRTTTTTTRTTHQFRGWLRGSPWSRPVDNKQLTHTSN</sequence>
<organism evidence="2 3">
    <name type="scientific">Polarella glacialis</name>
    <name type="common">Dinoflagellate</name>
    <dbReference type="NCBI Taxonomy" id="89957"/>
    <lineage>
        <taxon>Eukaryota</taxon>
        <taxon>Sar</taxon>
        <taxon>Alveolata</taxon>
        <taxon>Dinophyceae</taxon>
        <taxon>Suessiales</taxon>
        <taxon>Suessiaceae</taxon>
        <taxon>Polarella</taxon>
    </lineage>
</organism>
<name>A0A813LSY8_POLGL</name>
<accession>A0A813LSY8</accession>
<proteinExistence type="predicted"/>